<dbReference type="PRINTS" id="PR00081">
    <property type="entry name" value="GDHRDH"/>
</dbReference>
<proteinExistence type="inferred from homology"/>
<dbReference type="RefSeq" id="WP_188586594.1">
    <property type="nucleotide sequence ID" value="NZ_BMGC01000013.1"/>
</dbReference>
<evidence type="ECO:0000313" key="4">
    <source>
        <dbReference type="Proteomes" id="UP000621454"/>
    </source>
</evidence>
<dbReference type="Pfam" id="PF13561">
    <property type="entry name" value="adh_short_C2"/>
    <property type="match status" value="1"/>
</dbReference>
<protein>
    <submittedName>
        <fullName evidence="3">Short-chain dehydrogenase</fullName>
    </submittedName>
</protein>
<dbReference type="InterPro" id="IPR036291">
    <property type="entry name" value="NAD(P)-bd_dom_sf"/>
</dbReference>
<dbReference type="PANTHER" id="PTHR43477">
    <property type="entry name" value="DIHYDROANTICAPSIN 7-DEHYDROGENASE"/>
    <property type="match status" value="1"/>
</dbReference>
<dbReference type="AlphaFoldDB" id="A0A916WTK7"/>
<organism evidence="3 4">
    <name type="scientific">Gordonia jinhuaensis</name>
    <dbReference type="NCBI Taxonomy" id="1517702"/>
    <lineage>
        <taxon>Bacteria</taxon>
        <taxon>Bacillati</taxon>
        <taxon>Actinomycetota</taxon>
        <taxon>Actinomycetes</taxon>
        <taxon>Mycobacteriales</taxon>
        <taxon>Gordoniaceae</taxon>
        <taxon>Gordonia</taxon>
    </lineage>
</organism>
<accession>A0A916WTK7</accession>
<dbReference type="Proteomes" id="UP000621454">
    <property type="component" value="Unassembled WGS sequence"/>
</dbReference>
<reference evidence="3" key="2">
    <citation type="submission" date="2020-09" db="EMBL/GenBank/DDBJ databases">
        <authorList>
            <person name="Sun Q."/>
            <person name="Zhou Y."/>
        </authorList>
    </citation>
    <scope>NUCLEOTIDE SEQUENCE</scope>
    <source>
        <strain evidence="3">CGMCC 1.12827</strain>
    </source>
</reference>
<comment type="similarity">
    <text evidence="1">Belongs to the short-chain dehydrogenases/reductases (SDR) family.</text>
</comment>
<evidence type="ECO:0000256" key="1">
    <source>
        <dbReference type="ARBA" id="ARBA00006484"/>
    </source>
</evidence>
<gene>
    <name evidence="3" type="ORF">GCM10011489_21570</name>
</gene>
<name>A0A916WTK7_9ACTN</name>
<dbReference type="EMBL" id="BMGC01000013">
    <property type="protein sequence ID" value="GGB33123.1"/>
    <property type="molecule type" value="Genomic_DNA"/>
</dbReference>
<evidence type="ECO:0000313" key="3">
    <source>
        <dbReference type="EMBL" id="GGB33123.1"/>
    </source>
</evidence>
<keyword evidence="2" id="KW-0560">Oxidoreductase</keyword>
<dbReference type="InterPro" id="IPR002347">
    <property type="entry name" value="SDR_fam"/>
</dbReference>
<dbReference type="InterPro" id="IPR051122">
    <property type="entry name" value="SDR_DHRS6-like"/>
</dbReference>
<dbReference type="Gene3D" id="3.40.50.720">
    <property type="entry name" value="NAD(P)-binding Rossmann-like Domain"/>
    <property type="match status" value="1"/>
</dbReference>
<keyword evidence="4" id="KW-1185">Reference proteome</keyword>
<sequence length="253" mass="25817">MTPTARSSSEEFRSGQTTLTGATVLVIGGAKNLGLAIARRASELGADVVIGARDLDTARRAAADIPGATGIRIDVTDEQTVEAAVAELGAVDHIVTTAAAHHNVPVAELDHQSVVTAFDAKVIGPLMLAKHFGPIIAPTGSMVLFSGVAAWHPQPGLSIMGITNGAVAFTVSHLAAELAPIRVNAVSPGIIDSGTWDGLPDADRSALFADTAQTNLAGRVGRPDDIVDAVAWLLTAGFVSGETIHVEGGARSV</sequence>
<reference evidence="3" key="1">
    <citation type="journal article" date="2014" name="Int. J. Syst. Evol. Microbiol.">
        <title>Complete genome sequence of Corynebacterium casei LMG S-19264T (=DSM 44701T), isolated from a smear-ripened cheese.</title>
        <authorList>
            <consortium name="US DOE Joint Genome Institute (JGI-PGF)"/>
            <person name="Walter F."/>
            <person name="Albersmeier A."/>
            <person name="Kalinowski J."/>
            <person name="Ruckert C."/>
        </authorList>
    </citation>
    <scope>NUCLEOTIDE SEQUENCE</scope>
    <source>
        <strain evidence="3">CGMCC 1.12827</strain>
    </source>
</reference>
<dbReference type="SUPFAM" id="SSF51735">
    <property type="entry name" value="NAD(P)-binding Rossmann-fold domains"/>
    <property type="match status" value="1"/>
</dbReference>
<evidence type="ECO:0000256" key="2">
    <source>
        <dbReference type="ARBA" id="ARBA00023002"/>
    </source>
</evidence>
<dbReference type="CDD" id="cd05233">
    <property type="entry name" value="SDR_c"/>
    <property type="match status" value="1"/>
</dbReference>
<comment type="caution">
    <text evidence="3">The sequence shown here is derived from an EMBL/GenBank/DDBJ whole genome shotgun (WGS) entry which is preliminary data.</text>
</comment>
<dbReference type="PANTHER" id="PTHR43477:SF1">
    <property type="entry name" value="DIHYDROANTICAPSIN 7-DEHYDROGENASE"/>
    <property type="match status" value="1"/>
</dbReference>
<dbReference type="GO" id="GO:0016491">
    <property type="term" value="F:oxidoreductase activity"/>
    <property type="evidence" value="ECO:0007669"/>
    <property type="project" value="UniProtKB-KW"/>
</dbReference>